<evidence type="ECO:0000313" key="3">
    <source>
        <dbReference type="Proteomes" id="UP000014480"/>
    </source>
</evidence>
<gene>
    <name evidence="2" type="ORF">Cob_v006768</name>
</gene>
<comment type="caution">
    <text evidence="2">The sequence shown here is derived from an EMBL/GenBank/DDBJ whole genome shotgun (WGS) entry which is preliminary data.</text>
</comment>
<evidence type="ECO:0000256" key="1">
    <source>
        <dbReference type="SAM" id="Phobius"/>
    </source>
</evidence>
<proteinExistence type="predicted"/>
<organism evidence="2 3">
    <name type="scientific">Colletotrichum orbiculare (strain 104-T / ATCC 96160 / CBS 514.97 / LARS 414 / MAFF 240422)</name>
    <name type="common">Cucumber anthracnose fungus</name>
    <name type="synonym">Colletotrichum lagenarium</name>
    <dbReference type="NCBI Taxonomy" id="1213857"/>
    <lineage>
        <taxon>Eukaryota</taxon>
        <taxon>Fungi</taxon>
        <taxon>Dikarya</taxon>
        <taxon>Ascomycota</taxon>
        <taxon>Pezizomycotina</taxon>
        <taxon>Sordariomycetes</taxon>
        <taxon>Hypocreomycetidae</taxon>
        <taxon>Glomerellales</taxon>
        <taxon>Glomerellaceae</taxon>
        <taxon>Colletotrichum</taxon>
        <taxon>Colletotrichum orbiculare species complex</taxon>
    </lineage>
</organism>
<accession>A0A484FTM1</accession>
<sequence>MGVREKRRDDGGLLASHFAFDVTAVDNLLVFGFFSPSTITTLLLYQILKWRRTFISGRTGLNSKSNLYL</sequence>
<keyword evidence="1" id="KW-1133">Transmembrane helix</keyword>
<feature type="transmembrane region" description="Helical" evidence="1">
    <location>
        <begin position="28"/>
        <end position="48"/>
    </location>
</feature>
<reference evidence="3" key="2">
    <citation type="journal article" date="2019" name="Mol. Plant Microbe Interact.">
        <title>Genome sequence resources for four phytopathogenic fungi from the Colletotrichum orbiculare species complex.</title>
        <authorList>
            <person name="Gan P."/>
            <person name="Tsushima A."/>
            <person name="Narusaka M."/>
            <person name="Narusaka Y."/>
            <person name="Takano Y."/>
            <person name="Kubo Y."/>
            <person name="Shirasu K."/>
        </authorList>
    </citation>
    <scope>GENOME REANNOTATION</scope>
    <source>
        <strain evidence="3">104-T / ATCC 96160 / CBS 514.97 / LARS 414 / MAFF 240422</strain>
    </source>
</reference>
<protein>
    <submittedName>
        <fullName evidence="2">Uncharacterized protein</fullName>
    </submittedName>
</protein>
<reference evidence="3" key="1">
    <citation type="journal article" date="2013" name="New Phytol.">
        <title>Comparative genomic and transcriptomic analyses reveal the hemibiotrophic stage shift of Colletotrichum fungi.</title>
        <authorList>
            <person name="Gan P."/>
            <person name="Ikeda K."/>
            <person name="Irieda H."/>
            <person name="Narusaka M."/>
            <person name="O'Connell R.J."/>
            <person name="Narusaka Y."/>
            <person name="Takano Y."/>
            <person name="Kubo Y."/>
            <person name="Shirasu K."/>
        </authorList>
    </citation>
    <scope>NUCLEOTIDE SEQUENCE [LARGE SCALE GENOMIC DNA]</scope>
    <source>
        <strain evidence="3">104-T / ATCC 96160 / CBS 514.97 / LARS 414 / MAFF 240422</strain>
    </source>
</reference>
<keyword evidence="1" id="KW-0472">Membrane</keyword>
<keyword evidence="1" id="KW-0812">Transmembrane</keyword>
<dbReference type="Proteomes" id="UP000014480">
    <property type="component" value="Unassembled WGS sequence"/>
</dbReference>
<keyword evidence="3" id="KW-1185">Reference proteome</keyword>
<evidence type="ECO:0000313" key="2">
    <source>
        <dbReference type="EMBL" id="TDZ20357.1"/>
    </source>
</evidence>
<name>A0A484FTM1_COLOR</name>
<dbReference type="EMBL" id="AMCV02000017">
    <property type="protein sequence ID" value="TDZ20357.1"/>
    <property type="molecule type" value="Genomic_DNA"/>
</dbReference>
<dbReference type="AlphaFoldDB" id="A0A484FTM1"/>